<dbReference type="EnsemblMetazoa" id="HelroT168598">
    <property type="protein sequence ID" value="HelroP168598"/>
    <property type="gene ID" value="HelroG168598"/>
</dbReference>
<reference evidence="3" key="1">
    <citation type="submission" date="2012-12" db="EMBL/GenBank/DDBJ databases">
        <authorList>
            <person name="Hellsten U."/>
            <person name="Grimwood J."/>
            <person name="Chapman J.A."/>
            <person name="Shapiro H."/>
            <person name="Aerts A."/>
            <person name="Otillar R.P."/>
            <person name="Terry A.Y."/>
            <person name="Boore J.L."/>
            <person name="Simakov O."/>
            <person name="Marletaz F."/>
            <person name="Cho S.-J."/>
            <person name="Edsinger-Gonzales E."/>
            <person name="Havlak P."/>
            <person name="Kuo D.-H."/>
            <person name="Larsson T."/>
            <person name="Lv J."/>
            <person name="Arendt D."/>
            <person name="Savage R."/>
            <person name="Osoegawa K."/>
            <person name="de Jong P."/>
            <person name="Lindberg D.R."/>
            <person name="Seaver E.C."/>
            <person name="Weisblat D.A."/>
            <person name="Putnam N.H."/>
            <person name="Grigoriev I.V."/>
            <person name="Rokhsar D.S."/>
        </authorList>
    </citation>
    <scope>NUCLEOTIDE SEQUENCE</scope>
</reference>
<reference evidence="2" key="3">
    <citation type="submission" date="2015-06" db="UniProtKB">
        <authorList>
            <consortium name="EnsemblMetazoa"/>
        </authorList>
    </citation>
    <scope>IDENTIFICATION</scope>
</reference>
<keyword evidence="3" id="KW-1185">Reference proteome</keyword>
<dbReference type="EMBL" id="KB095959">
    <property type="protein sequence ID" value="ESO09589.1"/>
    <property type="molecule type" value="Genomic_DNA"/>
</dbReference>
<dbReference type="Proteomes" id="UP000015101">
    <property type="component" value="Unassembled WGS sequence"/>
</dbReference>
<evidence type="ECO:0000313" key="1">
    <source>
        <dbReference type="EMBL" id="ESO09589.1"/>
    </source>
</evidence>
<evidence type="ECO:0000313" key="2">
    <source>
        <dbReference type="EnsemblMetazoa" id="HelroP168598"/>
    </source>
</evidence>
<accession>T1F0S1</accession>
<dbReference type="CTD" id="20202421"/>
<dbReference type="KEGG" id="hro:HELRODRAFT_168598"/>
<sequence length="334" mass="38485">MVKSGFDVDNGLKVKKEFSLLLPDIFCPKCNISCKSYINSIPNLVYHVNKYKLRKSESRIPNFLNRKITRSFTKLCSITINPSRFNHVATTVVKLERPNNDKFWYKIESRCGIDRLTSSVLSSPEAAGEDWDKNVFFSKLNLFPSDNASASNCLFRKHSKRLNVLESELHMLEQFDVTSNICKSCIVKYFYNTKDFNSLDEYCMDNQVKKCSFEFWPCTFNKPPSYYKWSHSYKFNKKETIKFLKKLKSKNAMILLEGLKTPVLRLYRVQLNISENISFICLNDLIANARESQNIIALESTVGSKLNTNNIFLNILDTGDCSLCITPPITPIAD</sequence>
<evidence type="ECO:0000313" key="3">
    <source>
        <dbReference type="Proteomes" id="UP000015101"/>
    </source>
</evidence>
<protein>
    <submittedName>
        <fullName evidence="1 2">Uncharacterized protein</fullName>
    </submittedName>
</protein>
<reference evidence="1 3" key="2">
    <citation type="journal article" date="2013" name="Nature">
        <title>Insights into bilaterian evolution from three spiralian genomes.</title>
        <authorList>
            <person name="Simakov O."/>
            <person name="Marletaz F."/>
            <person name="Cho S.J."/>
            <person name="Edsinger-Gonzales E."/>
            <person name="Havlak P."/>
            <person name="Hellsten U."/>
            <person name="Kuo D.H."/>
            <person name="Larsson T."/>
            <person name="Lv J."/>
            <person name="Arendt D."/>
            <person name="Savage R."/>
            <person name="Osoegawa K."/>
            <person name="de Jong P."/>
            <person name="Grimwood J."/>
            <person name="Chapman J.A."/>
            <person name="Shapiro H."/>
            <person name="Aerts A."/>
            <person name="Otillar R.P."/>
            <person name="Terry A.Y."/>
            <person name="Boore J.L."/>
            <person name="Grigoriev I.V."/>
            <person name="Lindberg D.R."/>
            <person name="Seaver E.C."/>
            <person name="Weisblat D.A."/>
            <person name="Putnam N.H."/>
            <person name="Rokhsar D.S."/>
        </authorList>
    </citation>
    <scope>NUCLEOTIDE SEQUENCE</scope>
</reference>
<proteinExistence type="predicted"/>
<dbReference type="HOGENOM" id="CLU_832290_0_0_1"/>
<dbReference type="AlphaFoldDB" id="T1F0S1"/>
<gene>
    <name evidence="2" type="primary">20202421</name>
    <name evidence="1" type="ORF">HELRODRAFT_168598</name>
</gene>
<name>T1F0S1_HELRO</name>
<dbReference type="InParanoid" id="T1F0S1"/>
<organism evidence="2 3">
    <name type="scientific">Helobdella robusta</name>
    <name type="common">Californian leech</name>
    <dbReference type="NCBI Taxonomy" id="6412"/>
    <lineage>
        <taxon>Eukaryota</taxon>
        <taxon>Metazoa</taxon>
        <taxon>Spiralia</taxon>
        <taxon>Lophotrochozoa</taxon>
        <taxon>Annelida</taxon>
        <taxon>Clitellata</taxon>
        <taxon>Hirudinea</taxon>
        <taxon>Rhynchobdellida</taxon>
        <taxon>Glossiphoniidae</taxon>
        <taxon>Helobdella</taxon>
    </lineage>
</organism>
<dbReference type="EMBL" id="AMQM01003000">
    <property type="status" value="NOT_ANNOTATED_CDS"/>
    <property type="molecule type" value="Genomic_DNA"/>
</dbReference>
<dbReference type="GeneID" id="20202421"/>
<dbReference type="RefSeq" id="XP_009012682.1">
    <property type="nucleotide sequence ID" value="XM_009014434.1"/>
</dbReference>